<dbReference type="InterPro" id="IPR036397">
    <property type="entry name" value="RNaseH_sf"/>
</dbReference>
<protein>
    <submittedName>
        <fullName evidence="2">Uncharacterized protein</fullName>
    </submittedName>
</protein>
<accession>A0A4Y2GM21</accession>
<evidence type="ECO:0000313" key="2">
    <source>
        <dbReference type="EMBL" id="GBM53836.1"/>
    </source>
</evidence>
<dbReference type="Gene3D" id="3.30.420.10">
    <property type="entry name" value="Ribonuclease H-like superfamily/Ribonuclease H"/>
    <property type="match status" value="1"/>
</dbReference>
<organism evidence="2 3">
    <name type="scientific">Araneus ventricosus</name>
    <name type="common">Orbweaver spider</name>
    <name type="synonym">Epeira ventricosa</name>
    <dbReference type="NCBI Taxonomy" id="182803"/>
    <lineage>
        <taxon>Eukaryota</taxon>
        <taxon>Metazoa</taxon>
        <taxon>Ecdysozoa</taxon>
        <taxon>Arthropoda</taxon>
        <taxon>Chelicerata</taxon>
        <taxon>Arachnida</taxon>
        <taxon>Araneae</taxon>
        <taxon>Araneomorphae</taxon>
        <taxon>Entelegynae</taxon>
        <taxon>Araneoidea</taxon>
        <taxon>Araneidae</taxon>
        <taxon>Araneus</taxon>
    </lineage>
</organism>
<evidence type="ECO:0000256" key="1">
    <source>
        <dbReference type="SAM" id="MobiDB-lite"/>
    </source>
</evidence>
<dbReference type="EMBL" id="BGPR01001435">
    <property type="protein sequence ID" value="GBM53836.1"/>
    <property type="molecule type" value="Genomic_DNA"/>
</dbReference>
<gene>
    <name evidence="2" type="ORF">AVEN_261224_1</name>
</gene>
<comment type="caution">
    <text evidence="2">The sequence shown here is derived from an EMBL/GenBank/DDBJ whole genome shotgun (WGS) entry which is preliminary data.</text>
</comment>
<dbReference type="GO" id="GO:0003676">
    <property type="term" value="F:nucleic acid binding"/>
    <property type="evidence" value="ECO:0007669"/>
    <property type="project" value="InterPro"/>
</dbReference>
<sequence length="91" mass="10154">MNGAENLKTGEPKFMRKGGKVASLSQQKARRVLGSFWSSLNGTCLSPDLATSDFHLFLELKNFLGGESFQKKEELRSNVLRRGDRKPSLPI</sequence>
<proteinExistence type="predicted"/>
<dbReference type="Proteomes" id="UP000499080">
    <property type="component" value="Unassembled WGS sequence"/>
</dbReference>
<reference evidence="2 3" key="1">
    <citation type="journal article" date="2019" name="Sci. Rep.">
        <title>Orb-weaving spider Araneus ventricosus genome elucidates the spidroin gene catalogue.</title>
        <authorList>
            <person name="Kono N."/>
            <person name="Nakamura H."/>
            <person name="Ohtoshi R."/>
            <person name="Moran D.A.P."/>
            <person name="Shinohara A."/>
            <person name="Yoshida Y."/>
            <person name="Fujiwara M."/>
            <person name="Mori M."/>
            <person name="Tomita M."/>
            <person name="Arakawa K."/>
        </authorList>
    </citation>
    <scope>NUCLEOTIDE SEQUENCE [LARGE SCALE GENOMIC DNA]</scope>
</reference>
<name>A0A4Y2GM21_ARAVE</name>
<dbReference type="AlphaFoldDB" id="A0A4Y2GM21"/>
<keyword evidence="3" id="KW-1185">Reference proteome</keyword>
<dbReference type="OrthoDB" id="9970333at2759"/>
<evidence type="ECO:0000313" key="3">
    <source>
        <dbReference type="Proteomes" id="UP000499080"/>
    </source>
</evidence>
<feature type="region of interest" description="Disordered" evidence="1">
    <location>
        <begin position="1"/>
        <end position="22"/>
    </location>
</feature>